<accession>A0A0V0GU05</accession>
<reference evidence="1" key="1">
    <citation type="submission" date="2015-12" db="EMBL/GenBank/DDBJ databases">
        <title>Gene expression during late stages of embryo sac development: a critical building block for successful pollen-pistil interactions.</title>
        <authorList>
            <person name="Liu Y."/>
            <person name="Joly V."/>
            <person name="Sabar M."/>
            <person name="Matton D.P."/>
        </authorList>
    </citation>
    <scope>NUCLEOTIDE SEQUENCE</scope>
</reference>
<dbReference type="AlphaFoldDB" id="A0A0V0GU05"/>
<name>A0A0V0GU05_SOLCH</name>
<dbReference type="EMBL" id="GEDG01032746">
    <property type="protein sequence ID" value="JAP10651.1"/>
    <property type="molecule type" value="Transcribed_RNA"/>
</dbReference>
<sequence length="62" mass="7101">MIIFNPSQLYFLNNLAHENCLQNRKMNYQIGYNPKTHIQIRKPDCATSYGGALQVLSLSLIC</sequence>
<organism evidence="1">
    <name type="scientific">Solanum chacoense</name>
    <name type="common">Chaco potato</name>
    <dbReference type="NCBI Taxonomy" id="4108"/>
    <lineage>
        <taxon>Eukaryota</taxon>
        <taxon>Viridiplantae</taxon>
        <taxon>Streptophyta</taxon>
        <taxon>Embryophyta</taxon>
        <taxon>Tracheophyta</taxon>
        <taxon>Spermatophyta</taxon>
        <taxon>Magnoliopsida</taxon>
        <taxon>eudicotyledons</taxon>
        <taxon>Gunneridae</taxon>
        <taxon>Pentapetalae</taxon>
        <taxon>asterids</taxon>
        <taxon>lamiids</taxon>
        <taxon>Solanales</taxon>
        <taxon>Solanaceae</taxon>
        <taxon>Solanoideae</taxon>
        <taxon>Solaneae</taxon>
        <taxon>Solanum</taxon>
    </lineage>
</organism>
<protein>
    <submittedName>
        <fullName evidence="1">Putative ovule protein</fullName>
    </submittedName>
</protein>
<evidence type="ECO:0000313" key="1">
    <source>
        <dbReference type="EMBL" id="JAP10651.1"/>
    </source>
</evidence>
<proteinExistence type="predicted"/>